<evidence type="ECO:0000256" key="3">
    <source>
        <dbReference type="SAM" id="MobiDB-lite"/>
    </source>
</evidence>
<dbReference type="Gene3D" id="3.40.630.30">
    <property type="match status" value="1"/>
</dbReference>
<dbReference type="InterPro" id="IPR050832">
    <property type="entry name" value="Bact_Acetyltransf"/>
</dbReference>
<dbReference type="EMBL" id="JAAGLU010000009">
    <property type="protein sequence ID" value="NEC86781.1"/>
    <property type="molecule type" value="Genomic_DNA"/>
</dbReference>
<keyword evidence="2" id="KW-0012">Acyltransferase</keyword>
<evidence type="ECO:0000256" key="2">
    <source>
        <dbReference type="ARBA" id="ARBA00023315"/>
    </source>
</evidence>
<dbReference type="Pfam" id="PF00583">
    <property type="entry name" value="Acetyltransf_1"/>
    <property type="match status" value="1"/>
</dbReference>
<dbReference type="PANTHER" id="PTHR43877">
    <property type="entry name" value="AMINOALKYLPHOSPHONATE N-ACETYLTRANSFERASE-RELATED-RELATED"/>
    <property type="match status" value="1"/>
</dbReference>
<sequence>MPVMTWTITPEPFDSPVAAALWRAYYTEVSDRWYLLHQGRRTDPGELERGVTAESGAELAPPDGQLLVARYDGEPAGSAGVRLLDATTGELKRVFLREGMRGRGGAALLVAAAEGAARALGARHLVLDTRSDLAEARALYARLGYSETAPYNDNPYAEHWFRKSLDDDQERDGQERDDQERPDRVN</sequence>
<dbReference type="GO" id="GO:0016747">
    <property type="term" value="F:acyltransferase activity, transferring groups other than amino-acyl groups"/>
    <property type="evidence" value="ECO:0007669"/>
    <property type="project" value="InterPro"/>
</dbReference>
<evidence type="ECO:0000256" key="1">
    <source>
        <dbReference type="ARBA" id="ARBA00022679"/>
    </source>
</evidence>
<dbReference type="SUPFAM" id="SSF55729">
    <property type="entry name" value="Acyl-CoA N-acyltransferases (Nat)"/>
    <property type="match status" value="1"/>
</dbReference>
<name>A0A6B3BR09_9ACTN</name>
<comment type="caution">
    <text evidence="5">The sequence shown here is derived from an EMBL/GenBank/DDBJ whole genome shotgun (WGS) entry which is preliminary data.</text>
</comment>
<dbReference type="AlphaFoldDB" id="A0A6B3BR09"/>
<keyword evidence="1 5" id="KW-0808">Transferase</keyword>
<protein>
    <submittedName>
        <fullName evidence="5">GNAT family N-acetyltransferase</fullName>
    </submittedName>
</protein>
<organism evidence="5">
    <name type="scientific">Streptomyces sp. SID12501</name>
    <dbReference type="NCBI Taxonomy" id="2706042"/>
    <lineage>
        <taxon>Bacteria</taxon>
        <taxon>Bacillati</taxon>
        <taxon>Actinomycetota</taxon>
        <taxon>Actinomycetes</taxon>
        <taxon>Kitasatosporales</taxon>
        <taxon>Streptomycetaceae</taxon>
        <taxon>Streptomyces</taxon>
    </lineage>
</organism>
<reference evidence="5" key="1">
    <citation type="submission" date="2020-01" db="EMBL/GenBank/DDBJ databases">
        <title>Insect and environment-associated Actinomycetes.</title>
        <authorList>
            <person name="Currrie C."/>
            <person name="Chevrette M."/>
            <person name="Carlson C."/>
            <person name="Stubbendieck R."/>
            <person name="Wendt-Pienkowski E."/>
        </authorList>
    </citation>
    <scope>NUCLEOTIDE SEQUENCE</scope>
    <source>
        <strain evidence="5">SID12501</strain>
    </source>
</reference>
<dbReference type="PROSITE" id="PS51186">
    <property type="entry name" value="GNAT"/>
    <property type="match status" value="1"/>
</dbReference>
<evidence type="ECO:0000259" key="4">
    <source>
        <dbReference type="PROSITE" id="PS51186"/>
    </source>
</evidence>
<feature type="domain" description="N-acetyltransferase" evidence="4">
    <location>
        <begin position="20"/>
        <end position="166"/>
    </location>
</feature>
<proteinExistence type="predicted"/>
<dbReference type="InterPro" id="IPR016181">
    <property type="entry name" value="Acyl_CoA_acyltransferase"/>
</dbReference>
<gene>
    <name evidence="5" type="ORF">G3I71_13335</name>
</gene>
<dbReference type="PANTHER" id="PTHR43877:SF2">
    <property type="entry name" value="AMINOALKYLPHOSPHONATE N-ACETYLTRANSFERASE-RELATED"/>
    <property type="match status" value="1"/>
</dbReference>
<accession>A0A6B3BR09</accession>
<feature type="region of interest" description="Disordered" evidence="3">
    <location>
        <begin position="160"/>
        <end position="186"/>
    </location>
</feature>
<dbReference type="InterPro" id="IPR000182">
    <property type="entry name" value="GNAT_dom"/>
</dbReference>
<evidence type="ECO:0000313" key="5">
    <source>
        <dbReference type="EMBL" id="NEC86781.1"/>
    </source>
</evidence>